<sequence>MMSLKDLYERSSELKAKERLYSEEAAELSDVTDKIALREKYLMRYINHYPHADDVITVALQKFAGREINDTLKDEMRTVISNIVHSWVASLAVSCKFDGEDLIFMFSQEVNIHD</sequence>
<dbReference type="Proteomes" id="UP000230444">
    <property type="component" value="Segment"/>
</dbReference>
<dbReference type="KEGG" id="vg:40092435"/>
<reference evidence="1 4" key="2">
    <citation type="journal article" date="2017" name="Arch. Virol.">
        <title>First complete genome sequence of a virulent bacteriophage infecting the opportunistic pathogen Serratia rubidaea.</title>
        <authorList>
            <person name="Xing S."/>
            <person name="Ma T."/>
            <person name="Zhang X."/>
            <person name="Huang Y."/>
            <person name="Mi Z."/>
            <person name="Sun Q."/>
            <person name="An X."/>
            <person name="Fan H."/>
            <person name="Wu S."/>
            <person name="Wei L."/>
            <person name="Tong Y."/>
        </authorList>
    </citation>
    <scope>NUCLEOTIDE SEQUENCE [LARGE SCALE GENOMIC DNA]</scope>
</reference>
<evidence type="ECO:0000313" key="1">
    <source>
        <dbReference type="EMBL" id="ANM47153.1"/>
    </source>
</evidence>
<protein>
    <submittedName>
        <fullName evidence="2">Uncharacterized protein</fullName>
    </submittedName>
</protein>
<accession>A0A1J0MFS9</accession>
<dbReference type="OrthoDB" id="19554at10239"/>
<evidence type="ECO:0000313" key="3">
    <source>
        <dbReference type="Proteomes" id="UP000230444"/>
    </source>
</evidence>
<proteinExistence type="predicted"/>
<reference evidence="2 3" key="1">
    <citation type="submission" date="2016-11" db="EMBL/GenBank/DDBJ databases">
        <title>Complete genome of the first virulent bacteriophage infecting the opportunist pathogen Serratia rubidaea.</title>
        <authorList>
            <person name="Xing S."/>
            <person name="Ma T."/>
            <person name="Zhang X."/>
            <person name="Huang Y."/>
            <person name="Mi Z."/>
            <person name="Sun Q."/>
            <person name="An X."/>
            <person name="Fan H."/>
            <person name="Wu S."/>
            <person name="Lin W."/>
            <person name="Tong Y."/>
        </authorList>
    </citation>
    <scope>NUCLEOTIDE SEQUENCE [LARGE SCALE GENOMIC DNA]</scope>
</reference>
<dbReference type="RefSeq" id="YP_009615954.1">
    <property type="nucleotide sequence ID" value="NC_042047.1"/>
</dbReference>
<dbReference type="EMBL" id="KX147096">
    <property type="protein sequence ID" value="ANM47153.1"/>
    <property type="molecule type" value="Genomic_DNA"/>
</dbReference>
<evidence type="ECO:0000313" key="4">
    <source>
        <dbReference type="Proteomes" id="UP000231470"/>
    </source>
</evidence>
<dbReference type="EMBL" id="KY073123">
    <property type="protein sequence ID" value="APD20061.1"/>
    <property type="molecule type" value="Genomic_DNA"/>
</dbReference>
<dbReference type="GeneID" id="40092435"/>
<evidence type="ECO:0000313" key="2">
    <source>
        <dbReference type="EMBL" id="APD20061.1"/>
    </source>
</evidence>
<organism evidence="2 3">
    <name type="scientific">Serratia phage vB_Sru_IME250</name>
    <dbReference type="NCBI Taxonomy" id="1852640"/>
    <lineage>
        <taxon>Viruses</taxon>
        <taxon>Duplodnaviria</taxon>
        <taxon>Heunggongvirae</taxon>
        <taxon>Uroviricota</taxon>
        <taxon>Caudoviricetes</taxon>
        <taxon>Pantevenvirales</taxon>
        <taxon>Ackermannviridae</taxon>
        <taxon>Taipeivirus</taxon>
        <taxon>Taipeivirus IME250</taxon>
    </lineage>
</organism>
<keyword evidence="4" id="KW-1185">Reference proteome</keyword>
<dbReference type="Proteomes" id="UP000231470">
    <property type="component" value="Segment"/>
</dbReference>
<name>A0A1J0MFS9_9CAUD</name>